<evidence type="ECO:0000313" key="2">
    <source>
        <dbReference type="Proteomes" id="UP000248291"/>
    </source>
</evidence>
<accession>A0AAN4Q6U6</accession>
<gene>
    <name evidence="1" type="ORF">KPSA3_04386</name>
</gene>
<organism evidence="1 2">
    <name type="scientific">Pseudomonas syringae pv. actinidiae</name>
    <dbReference type="NCBI Taxonomy" id="103796"/>
    <lineage>
        <taxon>Bacteria</taxon>
        <taxon>Pseudomonadati</taxon>
        <taxon>Pseudomonadota</taxon>
        <taxon>Gammaproteobacteria</taxon>
        <taxon>Pseudomonadales</taxon>
        <taxon>Pseudomonadaceae</taxon>
        <taxon>Pseudomonas</taxon>
        <taxon>Pseudomonas syringae</taxon>
    </lineage>
</organism>
<proteinExistence type="predicted"/>
<reference evidence="1 2" key="1">
    <citation type="submission" date="2018-04" db="EMBL/GenBank/DDBJ databases">
        <title>Draft genome sequence of Pseudomonas syringae pv. actinidiae biovar 3 strains isolated from kiwifruit in Kagawa prefecture.</title>
        <authorList>
            <person name="Tabuchi M."/>
            <person name="Saito M."/>
            <person name="Fujiwara S."/>
            <person name="Sasa N."/>
            <person name="Akimitsu K."/>
            <person name="Gomi K."/>
            <person name="Konishi-Sugita S."/>
            <person name="Hamano K."/>
            <person name="Kataoka I."/>
        </authorList>
    </citation>
    <scope>NUCLEOTIDE SEQUENCE [LARGE SCALE GENOMIC DNA]</scope>
    <source>
        <strain evidence="1 2">MAFF212211</strain>
    </source>
</reference>
<comment type="caution">
    <text evidence="1">The sequence shown here is derived from an EMBL/GenBank/DDBJ whole genome shotgun (WGS) entry which is preliminary data.</text>
</comment>
<sequence>MVLSFPLETLQVVIASPLGVLLTPATPFAGITQDCSLDNSLSLQFAAAPETVAIVPSIGISGGFCSIAFHGFVFTTPFS</sequence>
<name>A0AAN4Q6U6_PSESF</name>
<dbReference type="Proteomes" id="UP000248291">
    <property type="component" value="Unassembled WGS sequence"/>
</dbReference>
<protein>
    <submittedName>
        <fullName evidence="1">Transcription initiation factor TFIIIB</fullName>
    </submittedName>
</protein>
<dbReference type="EMBL" id="BGKA01000155">
    <property type="protein sequence ID" value="GBH18402.1"/>
    <property type="molecule type" value="Genomic_DNA"/>
</dbReference>
<evidence type="ECO:0000313" key="1">
    <source>
        <dbReference type="EMBL" id="GBH18402.1"/>
    </source>
</evidence>
<dbReference type="AlphaFoldDB" id="A0AAN4Q6U6"/>